<dbReference type="RefSeq" id="WP_057482063.1">
    <property type="nucleotide sequence ID" value="NZ_BMWR01000001.1"/>
</dbReference>
<dbReference type="InterPro" id="IPR021272">
    <property type="entry name" value="DUF2851"/>
</dbReference>
<dbReference type="EMBL" id="LKTP01000023">
    <property type="protein sequence ID" value="KRG28393.1"/>
    <property type="molecule type" value="Genomic_DNA"/>
</dbReference>
<gene>
    <name evidence="1" type="ORF">APR42_06310</name>
</gene>
<comment type="caution">
    <text evidence="1">The sequence shown here is derived from an EMBL/GenBank/DDBJ whole genome shotgun (WGS) entry which is preliminary data.</text>
</comment>
<protein>
    <recommendedName>
        <fullName evidence="3">DUF2851 domain-containing protein</fullName>
    </recommendedName>
</protein>
<dbReference type="OrthoDB" id="1005072at2"/>
<evidence type="ECO:0008006" key="3">
    <source>
        <dbReference type="Google" id="ProtNLM"/>
    </source>
</evidence>
<organism evidence="1 2">
    <name type="scientific">Salegentibacter mishustinae</name>
    <dbReference type="NCBI Taxonomy" id="270918"/>
    <lineage>
        <taxon>Bacteria</taxon>
        <taxon>Pseudomonadati</taxon>
        <taxon>Bacteroidota</taxon>
        <taxon>Flavobacteriia</taxon>
        <taxon>Flavobacteriales</taxon>
        <taxon>Flavobacteriaceae</taxon>
        <taxon>Salegentibacter</taxon>
    </lineage>
</organism>
<accession>A0A0Q9Z8N1</accession>
<keyword evidence="2" id="KW-1185">Reference proteome</keyword>
<dbReference type="AlphaFoldDB" id="A0A0Q9Z8N1"/>
<dbReference type="STRING" id="270918.APR42_06310"/>
<name>A0A0Q9Z8N1_9FLAO</name>
<dbReference type="Proteomes" id="UP000051643">
    <property type="component" value="Unassembled WGS sequence"/>
</dbReference>
<sequence>MREDFLHYLWKYKKFDFTNAETTQGEKVLLIDSGTHNFNSGPDFFNARLKIGEQVWAGNVELHTKASDWYFHQHEKDKNYDNVILHVVWEDDVEVRRHNKTSIPSLSLKNLVDRDLITGYQKLFAFSQSWINCEKSFKYIDYFTLRHWQERLYLERLEEKSILIQDLLLKSENNWEAVLFQMLAKNFGLNLNGDAFLSMAQSLDFSVVQKAAQHSLQIEALLFGQCGLLDRQFNIPYFNQLKKEYAYLSHKYKLTNSGVIRPKYFRLRPDNFPNIRLSQLASLYFKHKNLFSELVASKSLKAIYSILDIGTSSFWNSHYTFPKKHKERKKVLSDAFKDLVLINTIIPLRFCYSRAIGNDEVEELLSLIEQIPAENNKIVQNFKKLREGCVETSLQSQAMVQLKKIYCEANKCLDCAIGVKLLQGKA</sequence>
<evidence type="ECO:0000313" key="2">
    <source>
        <dbReference type="Proteomes" id="UP000051643"/>
    </source>
</evidence>
<dbReference type="Pfam" id="PF11013">
    <property type="entry name" value="DUF2851"/>
    <property type="match status" value="1"/>
</dbReference>
<reference evidence="1" key="1">
    <citation type="submission" date="2015-10" db="EMBL/GenBank/DDBJ databases">
        <title>Draft genome sequence of Salegentibacter mishustinae KCTC 12263.</title>
        <authorList>
            <person name="Lin W."/>
            <person name="Zheng Q."/>
        </authorList>
    </citation>
    <scope>NUCLEOTIDE SEQUENCE [LARGE SCALE GENOMIC DNA]</scope>
    <source>
        <strain evidence="1">KCTC 12263</strain>
    </source>
</reference>
<evidence type="ECO:0000313" key="1">
    <source>
        <dbReference type="EMBL" id="KRG28393.1"/>
    </source>
</evidence>
<proteinExistence type="predicted"/>